<dbReference type="InterPro" id="IPR037185">
    <property type="entry name" value="EmrE-like"/>
</dbReference>
<proteinExistence type="inferred from homology"/>
<keyword evidence="6 8" id="KW-0472">Membrane</keyword>
<evidence type="ECO:0000313" key="9">
    <source>
        <dbReference type="EMBL" id="MBD8034368.1"/>
    </source>
</evidence>
<organism evidence="9 10">
    <name type="scientific">Solibacillus merdavium</name>
    <dbReference type="NCBI Taxonomy" id="2762218"/>
    <lineage>
        <taxon>Bacteria</taxon>
        <taxon>Bacillati</taxon>
        <taxon>Bacillota</taxon>
        <taxon>Bacilli</taxon>
        <taxon>Bacillales</taxon>
        <taxon>Caryophanaceae</taxon>
        <taxon>Solibacillus</taxon>
    </lineage>
</organism>
<protein>
    <submittedName>
        <fullName evidence="9">Multidrug efflux SMR transporter</fullName>
    </submittedName>
</protein>
<dbReference type="Proteomes" id="UP000600565">
    <property type="component" value="Unassembled WGS sequence"/>
</dbReference>
<comment type="subcellular location">
    <subcellularLocation>
        <location evidence="1 7">Cell membrane</location>
        <topology evidence="1 7">Multi-pass membrane protein</topology>
    </subcellularLocation>
</comment>
<feature type="transmembrane region" description="Helical" evidence="8">
    <location>
        <begin position="85"/>
        <end position="103"/>
    </location>
</feature>
<keyword evidence="5 8" id="KW-1133">Transmembrane helix</keyword>
<dbReference type="InterPro" id="IPR000390">
    <property type="entry name" value="Small_drug/metabolite_transptr"/>
</dbReference>
<evidence type="ECO:0000256" key="1">
    <source>
        <dbReference type="ARBA" id="ARBA00004651"/>
    </source>
</evidence>
<evidence type="ECO:0000256" key="4">
    <source>
        <dbReference type="ARBA" id="ARBA00022692"/>
    </source>
</evidence>
<dbReference type="Gene3D" id="1.10.3730.20">
    <property type="match status" value="1"/>
</dbReference>
<gene>
    <name evidence="9" type="ORF">H9632_14950</name>
</gene>
<accession>A0ABR8XQY8</accession>
<dbReference type="Pfam" id="PF00893">
    <property type="entry name" value="Multi_Drug_Res"/>
    <property type="match status" value="1"/>
</dbReference>
<comment type="similarity">
    <text evidence="7">Belongs to the drug/metabolite transporter (DMT) superfamily. Small multidrug resistance (SMR) (TC 2.A.7.1) family.</text>
</comment>
<evidence type="ECO:0000256" key="2">
    <source>
        <dbReference type="ARBA" id="ARBA00022448"/>
    </source>
</evidence>
<evidence type="ECO:0000256" key="7">
    <source>
        <dbReference type="RuleBase" id="RU003942"/>
    </source>
</evidence>
<feature type="transmembrane region" description="Helical" evidence="8">
    <location>
        <begin position="6"/>
        <end position="23"/>
    </location>
</feature>
<name>A0ABR8XQY8_9BACL</name>
<comment type="caution">
    <text evidence="9">The sequence shown here is derived from an EMBL/GenBank/DDBJ whole genome shotgun (WGS) entry which is preliminary data.</text>
</comment>
<reference evidence="9 10" key="1">
    <citation type="submission" date="2020-08" db="EMBL/GenBank/DDBJ databases">
        <title>A Genomic Blueprint of the Chicken Gut Microbiome.</title>
        <authorList>
            <person name="Gilroy R."/>
            <person name="Ravi A."/>
            <person name="Getino M."/>
            <person name="Pursley I."/>
            <person name="Horton D.L."/>
            <person name="Alikhan N.-F."/>
            <person name="Baker D."/>
            <person name="Gharbi K."/>
            <person name="Hall N."/>
            <person name="Watson M."/>
            <person name="Adriaenssens E.M."/>
            <person name="Foster-Nyarko E."/>
            <person name="Jarju S."/>
            <person name="Secka A."/>
            <person name="Antonio M."/>
            <person name="Oren A."/>
            <person name="Chaudhuri R."/>
            <person name="La Ragione R.M."/>
            <person name="Hildebrand F."/>
            <person name="Pallen M.J."/>
        </authorList>
    </citation>
    <scope>NUCLEOTIDE SEQUENCE [LARGE SCALE GENOMIC DNA]</scope>
    <source>
        <strain evidence="9 10">Sa1YVA6</strain>
    </source>
</reference>
<feature type="transmembrane region" description="Helical" evidence="8">
    <location>
        <begin position="56"/>
        <end position="78"/>
    </location>
</feature>
<dbReference type="InterPro" id="IPR045324">
    <property type="entry name" value="Small_multidrug_res"/>
</dbReference>
<dbReference type="SUPFAM" id="SSF103481">
    <property type="entry name" value="Multidrug resistance efflux transporter EmrE"/>
    <property type="match status" value="1"/>
</dbReference>
<evidence type="ECO:0000313" key="10">
    <source>
        <dbReference type="Proteomes" id="UP000600565"/>
    </source>
</evidence>
<dbReference type="PANTHER" id="PTHR30561:SF0">
    <property type="entry name" value="GUANIDINIUM EXPORTER"/>
    <property type="match status" value="1"/>
</dbReference>
<evidence type="ECO:0000256" key="6">
    <source>
        <dbReference type="ARBA" id="ARBA00023136"/>
    </source>
</evidence>
<keyword evidence="4 7" id="KW-0812">Transmembrane</keyword>
<feature type="transmembrane region" description="Helical" evidence="8">
    <location>
        <begin position="30"/>
        <end position="50"/>
    </location>
</feature>
<sequence>MAWIYLILAGLFEMVSVGFMGRLQQRKDILSFVLLIVGFSASFFFLSLAMKVLPMGLAYAIWTGIGAAGGAILGIVLFKEPKNALRITAITLIIGSVIALKLIS</sequence>
<dbReference type="RefSeq" id="WP_191701619.1">
    <property type="nucleotide sequence ID" value="NZ_JACSPW010000015.1"/>
</dbReference>
<keyword evidence="3" id="KW-1003">Cell membrane</keyword>
<dbReference type="PANTHER" id="PTHR30561">
    <property type="entry name" value="SMR FAMILY PROTON-DEPENDENT DRUG EFFLUX TRANSPORTER SUGE"/>
    <property type="match status" value="1"/>
</dbReference>
<evidence type="ECO:0000256" key="5">
    <source>
        <dbReference type="ARBA" id="ARBA00022989"/>
    </source>
</evidence>
<evidence type="ECO:0000256" key="3">
    <source>
        <dbReference type="ARBA" id="ARBA00022475"/>
    </source>
</evidence>
<dbReference type="EMBL" id="JACSPW010000015">
    <property type="protein sequence ID" value="MBD8034368.1"/>
    <property type="molecule type" value="Genomic_DNA"/>
</dbReference>
<keyword evidence="2" id="KW-0813">Transport</keyword>
<evidence type="ECO:0000256" key="8">
    <source>
        <dbReference type="SAM" id="Phobius"/>
    </source>
</evidence>
<keyword evidence="10" id="KW-1185">Reference proteome</keyword>